<dbReference type="CDD" id="cd07814">
    <property type="entry name" value="SRPBCC_CalC_Aha1-like"/>
    <property type="match status" value="1"/>
</dbReference>
<dbReference type="Proteomes" id="UP000195437">
    <property type="component" value="Chromosome"/>
</dbReference>
<evidence type="ECO:0000259" key="2">
    <source>
        <dbReference type="Pfam" id="PF08327"/>
    </source>
</evidence>
<dbReference type="EMBL" id="CP021434">
    <property type="protein sequence ID" value="ARU60111.1"/>
    <property type="molecule type" value="Genomic_DNA"/>
</dbReference>
<feature type="domain" description="Activator of Hsp90 ATPase homologue 1/2-like C-terminal" evidence="2">
    <location>
        <begin position="23"/>
        <end position="152"/>
    </location>
</feature>
<dbReference type="InterPro" id="IPR013538">
    <property type="entry name" value="ASHA1/2-like_C"/>
</dbReference>
<dbReference type="AlphaFoldDB" id="A0A1Y0IHY1"/>
<dbReference type="Pfam" id="PF08327">
    <property type="entry name" value="AHSA1"/>
    <property type="match status" value="1"/>
</dbReference>
<accession>A0A1Y0IHY1</accession>
<name>A0A1Y0IHY1_9BACL</name>
<evidence type="ECO:0000313" key="3">
    <source>
        <dbReference type="EMBL" id="ARU60111.1"/>
    </source>
</evidence>
<comment type="similarity">
    <text evidence="1">Belongs to the AHA1 family.</text>
</comment>
<proteinExistence type="inferred from homology"/>
<evidence type="ECO:0000256" key="1">
    <source>
        <dbReference type="ARBA" id="ARBA00006817"/>
    </source>
</evidence>
<dbReference type="RefSeq" id="WP_087455499.1">
    <property type="nucleotide sequence ID" value="NZ_CP021434.1"/>
</dbReference>
<dbReference type="OrthoDB" id="190358at2"/>
<dbReference type="SUPFAM" id="SSF55961">
    <property type="entry name" value="Bet v1-like"/>
    <property type="match status" value="1"/>
</dbReference>
<keyword evidence="4" id="KW-1185">Reference proteome</keyword>
<dbReference type="KEGG" id="tum:CBW65_02845"/>
<organism evidence="3 4">
    <name type="scientific">Tumebacillus avium</name>
    <dbReference type="NCBI Taxonomy" id="1903704"/>
    <lineage>
        <taxon>Bacteria</taxon>
        <taxon>Bacillati</taxon>
        <taxon>Bacillota</taxon>
        <taxon>Bacilli</taxon>
        <taxon>Bacillales</taxon>
        <taxon>Alicyclobacillaceae</taxon>
        <taxon>Tumebacillus</taxon>
    </lineage>
</organism>
<protein>
    <submittedName>
        <fullName evidence="3">ATPase</fullName>
    </submittedName>
</protein>
<reference evidence="4" key="1">
    <citation type="submission" date="2017-05" db="EMBL/GenBank/DDBJ databases">
        <authorList>
            <person name="Sung H."/>
        </authorList>
    </citation>
    <scope>NUCLEOTIDE SEQUENCE [LARGE SCALE GENOMIC DNA]</scope>
    <source>
        <strain evidence="4">AR23208</strain>
    </source>
</reference>
<dbReference type="Gene3D" id="3.30.530.20">
    <property type="match status" value="1"/>
</dbReference>
<gene>
    <name evidence="3" type="ORF">CBW65_02845</name>
</gene>
<sequence length="153" mass="17447">MSDHPRHTRGEDVQVRVTRRFAVSPEQIFDAWLTPDLIGNWMFGPALREEEVLRIETDARVGGTFSFVVRRGGAEIDHIGQYLELDRPRRLAFTWSVAPDPIDSSRVRIEILPLESGCELTLTHELSPEWADYADRTKEAWSKMLDALASQLG</sequence>
<evidence type="ECO:0000313" key="4">
    <source>
        <dbReference type="Proteomes" id="UP000195437"/>
    </source>
</evidence>
<dbReference type="InterPro" id="IPR023393">
    <property type="entry name" value="START-like_dom_sf"/>
</dbReference>